<dbReference type="GO" id="GO:0005201">
    <property type="term" value="F:extracellular matrix structural constituent"/>
    <property type="evidence" value="ECO:0007669"/>
    <property type="project" value="TreeGrafter"/>
</dbReference>
<dbReference type="GO" id="GO:0030198">
    <property type="term" value="P:extracellular matrix organization"/>
    <property type="evidence" value="ECO:0007669"/>
    <property type="project" value="TreeGrafter"/>
</dbReference>
<dbReference type="SUPFAM" id="SSF53927">
    <property type="entry name" value="Cytidine deaminase-like"/>
    <property type="match status" value="1"/>
</dbReference>
<dbReference type="Proteomes" id="UP000007797">
    <property type="component" value="Unassembled WGS sequence"/>
</dbReference>
<keyword evidence="3" id="KW-0732">Signal</keyword>
<evidence type="ECO:0000313" key="6">
    <source>
        <dbReference type="Proteomes" id="UP000007797"/>
    </source>
</evidence>
<name>F4PWM7_CACFS</name>
<sequence>MRFSLSLLFVILSVLLAGVLACKDPYNPETVDYGQCASATKANYEVRSDSKVLTPADLPADELAVHESRMRHIIDIARVNNKKFVSSIYFPNGTLACIGINTGKPNMIAHGEIVAIQNCTEIHGISMYTNYSIYTTGEPCSMCASAILWSRFKTVVWSTYNSDLYCKICMSNIPIDSSYIFSRAYGLGIEAPVAIGGVVKAEGDAWFGTYCNRPTSIYYIAPKCACQDPAKVSPLKFTQTRTTVWVEGGDKVVTQWNAIISNPSNSTIVDPPIVISPSVVFKGAPWGISAASEPNTYKLSYNKVLFPGQTFSFGYSVYGLEEVAFTALEA</sequence>
<evidence type="ECO:0000313" key="5">
    <source>
        <dbReference type="EMBL" id="EGG20391.1"/>
    </source>
</evidence>
<protein>
    <recommendedName>
        <fullName evidence="4">CMP/dCMP-type deaminase domain-containing protein</fullName>
    </recommendedName>
</protein>
<dbReference type="EMBL" id="GL883013">
    <property type="protein sequence ID" value="EGG20391.1"/>
    <property type="molecule type" value="Genomic_DNA"/>
</dbReference>
<dbReference type="PANTHER" id="PTHR33239:SF4">
    <property type="entry name" value="CMP_DCMP-TYPE DEAMINASE DOMAIN-CONTAINING PROTEIN-RELATED"/>
    <property type="match status" value="1"/>
</dbReference>
<feature type="chain" id="PRO_5003313443" description="CMP/dCMP-type deaminase domain-containing protein" evidence="3">
    <location>
        <begin position="22"/>
        <end position="330"/>
    </location>
</feature>
<dbReference type="OMA" id="AWFGTYC"/>
<organism evidence="5 6">
    <name type="scientific">Cavenderia fasciculata</name>
    <name type="common">Slime mold</name>
    <name type="synonym">Dictyostelium fasciculatum</name>
    <dbReference type="NCBI Taxonomy" id="261658"/>
    <lineage>
        <taxon>Eukaryota</taxon>
        <taxon>Amoebozoa</taxon>
        <taxon>Evosea</taxon>
        <taxon>Eumycetozoa</taxon>
        <taxon>Dictyostelia</taxon>
        <taxon>Acytosteliales</taxon>
        <taxon>Cavenderiaceae</taxon>
        <taxon>Cavenderia</taxon>
    </lineage>
</organism>
<dbReference type="PROSITE" id="PS51747">
    <property type="entry name" value="CYT_DCMP_DEAMINASES_2"/>
    <property type="match status" value="1"/>
</dbReference>
<keyword evidence="2" id="KW-0862">Zinc</keyword>
<dbReference type="InterPro" id="IPR016193">
    <property type="entry name" value="Cytidine_deaminase-like"/>
</dbReference>
<accession>F4PWM7</accession>
<dbReference type="CDD" id="cd01285">
    <property type="entry name" value="nucleoside_deaminase"/>
    <property type="match status" value="1"/>
</dbReference>
<evidence type="ECO:0000256" key="3">
    <source>
        <dbReference type="SAM" id="SignalP"/>
    </source>
</evidence>
<feature type="signal peptide" evidence="3">
    <location>
        <begin position="1"/>
        <end position="21"/>
    </location>
</feature>
<evidence type="ECO:0000259" key="4">
    <source>
        <dbReference type="PROSITE" id="PS51747"/>
    </source>
</evidence>
<dbReference type="Gene3D" id="3.40.140.10">
    <property type="entry name" value="Cytidine Deaminase, domain 2"/>
    <property type="match status" value="1"/>
</dbReference>
<dbReference type="InterPro" id="IPR002125">
    <property type="entry name" value="CMP_dCMP_dom"/>
</dbReference>
<dbReference type="GO" id="GO:0031012">
    <property type="term" value="C:extracellular matrix"/>
    <property type="evidence" value="ECO:0007669"/>
    <property type="project" value="TreeGrafter"/>
</dbReference>
<dbReference type="InterPro" id="IPR052879">
    <property type="entry name" value="Dd_Spore_Germination_Stalk"/>
</dbReference>
<dbReference type="GeneID" id="14872265"/>
<dbReference type="PROSITE" id="PS51257">
    <property type="entry name" value="PROKAR_LIPOPROTEIN"/>
    <property type="match status" value="1"/>
</dbReference>
<dbReference type="SMART" id="SM01063">
    <property type="entry name" value="CBM49"/>
    <property type="match status" value="1"/>
</dbReference>
<keyword evidence="1" id="KW-0479">Metal-binding</keyword>
<dbReference type="PANTHER" id="PTHR33239">
    <property type="entry name" value="CELLULOSE-BINDING DOMAIN-CONTAINING PROTEIN-RELATED"/>
    <property type="match status" value="1"/>
</dbReference>
<dbReference type="GO" id="GO:0016787">
    <property type="term" value="F:hydrolase activity"/>
    <property type="evidence" value="ECO:0007669"/>
    <property type="project" value="InterPro"/>
</dbReference>
<feature type="domain" description="CMP/dCMP-type deaminase" evidence="4">
    <location>
        <begin position="64"/>
        <end position="168"/>
    </location>
</feature>
<dbReference type="InterPro" id="IPR019028">
    <property type="entry name" value="CBM_49"/>
</dbReference>
<proteinExistence type="predicted"/>
<dbReference type="GO" id="GO:0030246">
    <property type="term" value="F:carbohydrate binding"/>
    <property type="evidence" value="ECO:0007669"/>
    <property type="project" value="InterPro"/>
</dbReference>
<dbReference type="InterPro" id="IPR016192">
    <property type="entry name" value="APOBEC/CMP_deaminase_Zn-bd"/>
</dbReference>
<dbReference type="Pfam" id="PF00383">
    <property type="entry name" value="dCMP_cyt_deam_1"/>
    <property type="match status" value="1"/>
</dbReference>
<dbReference type="GO" id="GO:0008270">
    <property type="term" value="F:zinc ion binding"/>
    <property type="evidence" value="ECO:0007669"/>
    <property type="project" value="InterPro"/>
</dbReference>
<dbReference type="KEGG" id="dfa:DFA_07515"/>
<dbReference type="AlphaFoldDB" id="F4PWM7"/>
<keyword evidence="6" id="KW-1185">Reference proteome</keyword>
<reference evidence="6" key="1">
    <citation type="journal article" date="2011" name="Genome Res.">
        <title>Phylogeny-wide analysis of social amoeba genomes highlights ancient origins for complex intercellular communication.</title>
        <authorList>
            <person name="Heidel A.J."/>
            <person name="Lawal H.M."/>
            <person name="Felder M."/>
            <person name="Schilde C."/>
            <person name="Helps N.R."/>
            <person name="Tunggal B."/>
            <person name="Rivero F."/>
            <person name="John U."/>
            <person name="Schleicher M."/>
            <person name="Eichinger L."/>
            <person name="Platzer M."/>
            <person name="Noegel A.A."/>
            <person name="Schaap P."/>
            <person name="Gloeckner G."/>
        </authorList>
    </citation>
    <scope>NUCLEOTIDE SEQUENCE [LARGE SCALE GENOMIC DNA]</scope>
    <source>
        <strain evidence="6">SH3</strain>
    </source>
</reference>
<dbReference type="Pfam" id="PF09478">
    <property type="entry name" value="CBM49"/>
    <property type="match status" value="1"/>
</dbReference>
<evidence type="ECO:0000256" key="1">
    <source>
        <dbReference type="ARBA" id="ARBA00022723"/>
    </source>
</evidence>
<dbReference type="OrthoDB" id="408702at2759"/>
<gene>
    <name evidence="5" type="ORF">DFA_07515</name>
</gene>
<dbReference type="PROSITE" id="PS00903">
    <property type="entry name" value="CYT_DCMP_DEAMINASES_1"/>
    <property type="match status" value="1"/>
</dbReference>
<evidence type="ECO:0000256" key="2">
    <source>
        <dbReference type="ARBA" id="ARBA00022833"/>
    </source>
</evidence>
<dbReference type="RefSeq" id="XP_004367374.1">
    <property type="nucleotide sequence ID" value="XM_004367317.1"/>
</dbReference>